<dbReference type="Gene3D" id="1.10.3080.10">
    <property type="entry name" value="Clc chloride channel"/>
    <property type="match status" value="1"/>
</dbReference>
<keyword evidence="4 5" id="KW-0472">Membrane</keyword>
<dbReference type="PANTHER" id="PTHR43427:SF12">
    <property type="entry name" value="CHLORIDE TRANSPORTER"/>
    <property type="match status" value="1"/>
</dbReference>
<dbReference type="PANTHER" id="PTHR43427">
    <property type="entry name" value="CHLORIDE CHANNEL PROTEIN CLC-E"/>
    <property type="match status" value="1"/>
</dbReference>
<comment type="caution">
    <text evidence="6">The sequence shown here is derived from an EMBL/GenBank/DDBJ whole genome shotgun (WGS) entry which is preliminary data.</text>
</comment>
<reference evidence="6" key="2">
    <citation type="journal article" date="2021" name="PeerJ">
        <title>Extensive microbial diversity within the chicken gut microbiome revealed by metagenomics and culture.</title>
        <authorList>
            <person name="Gilroy R."/>
            <person name="Ravi A."/>
            <person name="Getino M."/>
            <person name="Pursley I."/>
            <person name="Horton D.L."/>
            <person name="Alikhan N.F."/>
            <person name="Baker D."/>
            <person name="Gharbi K."/>
            <person name="Hall N."/>
            <person name="Watson M."/>
            <person name="Adriaenssens E.M."/>
            <person name="Foster-Nyarko E."/>
            <person name="Jarju S."/>
            <person name="Secka A."/>
            <person name="Antonio M."/>
            <person name="Oren A."/>
            <person name="Chaudhuri R.R."/>
            <person name="La Ragione R."/>
            <person name="Hildebrand F."/>
            <person name="Pallen M.J."/>
        </authorList>
    </citation>
    <scope>NUCLEOTIDE SEQUENCE</scope>
    <source>
        <strain evidence="6">ChiGjej2B2-12916</strain>
    </source>
</reference>
<evidence type="ECO:0000256" key="4">
    <source>
        <dbReference type="ARBA" id="ARBA00023136"/>
    </source>
</evidence>
<dbReference type="InterPro" id="IPR001807">
    <property type="entry name" value="ClC"/>
</dbReference>
<feature type="transmembrane region" description="Helical" evidence="5">
    <location>
        <begin position="259"/>
        <end position="279"/>
    </location>
</feature>
<dbReference type="EMBL" id="DVFO01000003">
    <property type="protein sequence ID" value="HIQ60084.1"/>
    <property type="molecule type" value="Genomic_DNA"/>
</dbReference>
<gene>
    <name evidence="6" type="ORF">IAD31_00560</name>
</gene>
<evidence type="ECO:0000313" key="6">
    <source>
        <dbReference type="EMBL" id="HIQ60084.1"/>
    </source>
</evidence>
<evidence type="ECO:0000256" key="1">
    <source>
        <dbReference type="ARBA" id="ARBA00004141"/>
    </source>
</evidence>
<evidence type="ECO:0000256" key="2">
    <source>
        <dbReference type="ARBA" id="ARBA00022692"/>
    </source>
</evidence>
<feature type="transmembrane region" description="Helical" evidence="5">
    <location>
        <begin position="185"/>
        <end position="205"/>
    </location>
</feature>
<dbReference type="InterPro" id="IPR014743">
    <property type="entry name" value="Cl-channel_core"/>
</dbReference>
<dbReference type="SUPFAM" id="SSF81340">
    <property type="entry name" value="Clc chloride channel"/>
    <property type="match status" value="1"/>
</dbReference>
<keyword evidence="3 5" id="KW-1133">Transmembrane helix</keyword>
<evidence type="ECO:0000256" key="3">
    <source>
        <dbReference type="ARBA" id="ARBA00022989"/>
    </source>
</evidence>
<comment type="subcellular location">
    <subcellularLocation>
        <location evidence="1">Membrane</location>
        <topology evidence="1">Multi-pass membrane protein</topology>
    </subcellularLocation>
</comment>
<dbReference type="GO" id="GO:0015108">
    <property type="term" value="F:chloride transmembrane transporter activity"/>
    <property type="evidence" value="ECO:0007669"/>
    <property type="project" value="InterPro"/>
</dbReference>
<feature type="transmembrane region" description="Helical" evidence="5">
    <location>
        <begin position="225"/>
        <end position="247"/>
    </location>
</feature>
<feature type="transmembrane region" description="Helical" evidence="5">
    <location>
        <begin position="56"/>
        <end position="73"/>
    </location>
</feature>
<feature type="transmembrane region" description="Helical" evidence="5">
    <location>
        <begin position="20"/>
        <end position="44"/>
    </location>
</feature>
<accession>A0A9D0YR14</accession>
<name>A0A9D0YR14_9FIRM</name>
<feature type="transmembrane region" description="Helical" evidence="5">
    <location>
        <begin position="348"/>
        <end position="373"/>
    </location>
</feature>
<evidence type="ECO:0000313" key="7">
    <source>
        <dbReference type="Proteomes" id="UP000886879"/>
    </source>
</evidence>
<dbReference type="Pfam" id="PF00654">
    <property type="entry name" value="Voltage_CLC"/>
    <property type="match status" value="1"/>
</dbReference>
<dbReference type="PRINTS" id="PR00762">
    <property type="entry name" value="CLCHANNEL"/>
</dbReference>
<reference evidence="6" key="1">
    <citation type="submission" date="2020-10" db="EMBL/GenBank/DDBJ databases">
        <authorList>
            <person name="Gilroy R."/>
        </authorList>
    </citation>
    <scope>NUCLEOTIDE SEQUENCE</scope>
    <source>
        <strain evidence="6">ChiGjej2B2-12916</strain>
    </source>
</reference>
<dbReference type="AlphaFoldDB" id="A0A9D0YR14"/>
<sequence length="421" mass="44032">MREKVRDFWSRVSPTAGAWVHWTVLAALTGVVCGAAGSAFSHAITLVTAWRGQHPWLLLCMPLAGLAIVWLYQVCGMENDSGTNQIIASVRSGQRPPLRLAPLIFIGSVLTHLTGGSAGREGAALQIGGSLACQVGQRVHLGERQMNVEVMCGMSGLFAALFGTPLTATVFAMEVVSVGIVHYSAFFPGLLTALVSTGVTVLLGVEGEHYTLSAIPTLGAASLAQIGVLGVGCALLAITFCVVVHQTGHWYAHTFRNPYLRAVVGGVLVVAISLLEGSGDYNGAGGHIIALAVDEGTVHVPWAFALKLLLTALTLGAGYRGGEIVPTFFVGATFGCAVAPLLGVDPGFGAAVCMIALFCGVVNCPLASIFLSVELFGSQGLLFFALACALSYLLSGKFSLYSSQKIVYSKLEPRFIDEHAH</sequence>
<feature type="transmembrane region" description="Helical" evidence="5">
    <location>
        <begin position="324"/>
        <end position="342"/>
    </location>
</feature>
<dbReference type="Proteomes" id="UP000886879">
    <property type="component" value="Unassembled WGS sequence"/>
</dbReference>
<protein>
    <submittedName>
        <fullName evidence="6">Chloride channel protein</fullName>
    </submittedName>
</protein>
<proteinExistence type="predicted"/>
<evidence type="ECO:0000256" key="5">
    <source>
        <dbReference type="SAM" id="Phobius"/>
    </source>
</evidence>
<feature type="transmembrane region" description="Helical" evidence="5">
    <location>
        <begin position="380"/>
        <end position="401"/>
    </location>
</feature>
<keyword evidence="2 5" id="KW-0812">Transmembrane</keyword>
<dbReference type="GO" id="GO:0016020">
    <property type="term" value="C:membrane"/>
    <property type="evidence" value="ECO:0007669"/>
    <property type="project" value="UniProtKB-SubCell"/>
</dbReference>
<feature type="transmembrane region" description="Helical" evidence="5">
    <location>
        <begin position="154"/>
        <end position="173"/>
    </location>
</feature>
<organism evidence="6 7">
    <name type="scientific">Candidatus Enterenecus faecium</name>
    <dbReference type="NCBI Taxonomy" id="2840780"/>
    <lineage>
        <taxon>Bacteria</taxon>
        <taxon>Bacillati</taxon>
        <taxon>Bacillota</taxon>
        <taxon>Clostridia</taxon>
        <taxon>Eubacteriales</taxon>
        <taxon>Candidatus Enterenecus</taxon>
    </lineage>
</organism>
<dbReference type="InterPro" id="IPR050368">
    <property type="entry name" value="ClC-type_chloride_channel"/>
</dbReference>